<reference evidence="7" key="1">
    <citation type="submission" date="2016-10" db="EMBL/GenBank/DDBJ databases">
        <title>CRISPR-Cas defence system in Roseofilum reptotaenium: evidence of a bacteriophage-cyanobacterium arms race in the coral black band disease.</title>
        <authorList>
            <person name="Buerger P."/>
            <person name="Wood-Charlson E.M."/>
            <person name="Weynberg K.D."/>
            <person name="Willis B."/>
            <person name="Van Oppen M.J."/>
        </authorList>
    </citation>
    <scope>NUCLEOTIDE SEQUENCE [LARGE SCALE GENOMIC DNA]</scope>
    <source>
        <strain evidence="7">AO1-A</strain>
    </source>
</reference>
<proteinExistence type="predicted"/>
<accession>A0A1L9QVC0</accession>
<dbReference type="InterPro" id="IPR036097">
    <property type="entry name" value="HisK_dim/P_sf"/>
</dbReference>
<keyword evidence="3" id="KW-0808">Transferase</keyword>
<protein>
    <recommendedName>
        <fullName evidence="2">histidine kinase</fullName>
        <ecNumber evidence="2">2.7.13.3</ecNumber>
    </recommendedName>
</protein>
<dbReference type="Gene3D" id="1.10.287.130">
    <property type="match status" value="1"/>
</dbReference>
<evidence type="ECO:0000256" key="2">
    <source>
        <dbReference type="ARBA" id="ARBA00012438"/>
    </source>
</evidence>
<comment type="catalytic activity">
    <reaction evidence="1">
        <text>ATP + protein L-histidine = ADP + protein N-phospho-L-histidine.</text>
        <dbReference type="EC" id="2.7.13.3"/>
    </reaction>
</comment>
<organism evidence="7 8">
    <name type="scientific">Roseofilum reptotaenium AO1-A</name>
    <dbReference type="NCBI Taxonomy" id="1925591"/>
    <lineage>
        <taxon>Bacteria</taxon>
        <taxon>Bacillati</taxon>
        <taxon>Cyanobacteriota</taxon>
        <taxon>Cyanophyceae</taxon>
        <taxon>Desertifilales</taxon>
        <taxon>Desertifilaceae</taxon>
        <taxon>Roseofilum</taxon>
    </lineage>
</organism>
<dbReference type="STRING" id="1925591.BI308_05640"/>
<dbReference type="SUPFAM" id="SSF55874">
    <property type="entry name" value="ATPase domain of HSP90 chaperone/DNA topoisomerase II/histidine kinase"/>
    <property type="match status" value="1"/>
</dbReference>
<dbReference type="AlphaFoldDB" id="A0A1L9QVC0"/>
<dbReference type="InterPro" id="IPR050736">
    <property type="entry name" value="Sensor_HK_Regulatory"/>
</dbReference>
<keyword evidence="8" id="KW-1185">Reference proteome</keyword>
<dbReference type="SMART" id="SM00388">
    <property type="entry name" value="HisKA"/>
    <property type="match status" value="1"/>
</dbReference>
<evidence type="ECO:0000256" key="3">
    <source>
        <dbReference type="ARBA" id="ARBA00022679"/>
    </source>
</evidence>
<dbReference type="InterPro" id="IPR003661">
    <property type="entry name" value="HisK_dim/P_dom"/>
</dbReference>
<keyword evidence="4" id="KW-0418">Kinase</keyword>
<dbReference type="InterPro" id="IPR005467">
    <property type="entry name" value="His_kinase_dom"/>
</dbReference>
<keyword evidence="5" id="KW-0902">Two-component regulatory system</keyword>
<evidence type="ECO:0000313" key="8">
    <source>
        <dbReference type="Proteomes" id="UP000183940"/>
    </source>
</evidence>
<name>A0A1L9QVC0_9CYAN</name>
<dbReference type="CDD" id="cd00082">
    <property type="entry name" value="HisKA"/>
    <property type="match status" value="1"/>
</dbReference>
<sequence>MNPPLLQAFTSPVVVCPQTTLLERALIEWSLTDRELLVVIDPAQFPIACIQFSRWLPYWLHQDSQGVHTPSLLKINPQLYQIGEPILEAIACFASDLEIGALQEQLQQFNPAIACHYALINQEREFVGLLDNQRLLQYSLDQKAAHGLERREAGGREIFLSDRTLDTHPFSQTLPSPLFSSSHTDNLSQLSPESPADWQLQTLLTRVTQLVKENHAKDQILAYISHALKTPITSILGLSNLLSHPHHSLSEPRQQQYLNLIHQGAKQLRMMTDDVVTWTQLELGEVVLKKSPVKLSQLCDRILASFQELVQDRVEPPYLNLTPDPDLTDVMADEFWVRQMLNRLLSYNVWAIGDGSHYRSPQPLSMALELEIQAQGGFWISFRLTNPHLTTPINLTPWIPSSGQPNASPSSSTWELGLVIVGQLAQLHGGDLMCSFKPNEGAEFTLLLPSELLDQPSETEIESSFPQKLTLLCLSPGTPQKGTYQEWVRGCHALRGKDCRLLEAEDLDQAEILARVWKPHVLVFNDAGLEDVWGYLNALRQSESLCYLPLIALSQETTQMANQIPGLLVFPCLVSPDSELAVSTLLQVIKIAASQG</sequence>
<dbReference type="InterPro" id="IPR036890">
    <property type="entry name" value="HATPase_C_sf"/>
</dbReference>
<dbReference type="Proteomes" id="UP000183940">
    <property type="component" value="Unassembled WGS sequence"/>
</dbReference>
<dbReference type="SUPFAM" id="SSF47384">
    <property type="entry name" value="Homodimeric domain of signal transducing histidine kinase"/>
    <property type="match status" value="1"/>
</dbReference>
<dbReference type="EC" id="2.7.13.3" evidence="2"/>
<dbReference type="PANTHER" id="PTHR43711">
    <property type="entry name" value="TWO-COMPONENT HISTIDINE KINASE"/>
    <property type="match status" value="1"/>
</dbReference>
<evidence type="ECO:0000256" key="4">
    <source>
        <dbReference type="ARBA" id="ARBA00022777"/>
    </source>
</evidence>
<feature type="domain" description="Histidine kinase" evidence="6">
    <location>
        <begin position="223"/>
        <end position="452"/>
    </location>
</feature>
<dbReference type="PANTHER" id="PTHR43711:SF26">
    <property type="entry name" value="SENSOR HISTIDINE KINASE RCSC"/>
    <property type="match status" value="1"/>
</dbReference>
<evidence type="ECO:0000256" key="5">
    <source>
        <dbReference type="ARBA" id="ARBA00023012"/>
    </source>
</evidence>
<dbReference type="Gene3D" id="3.30.565.10">
    <property type="entry name" value="Histidine kinase-like ATPase, C-terminal domain"/>
    <property type="match status" value="1"/>
</dbReference>
<dbReference type="GO" id="GO:0000155">
    <property type="term" value="F:phosphorelay sensor kinase activity"/>
    <property type="evidence" value="ECO:0007669"/>
    <property type="project" value="InterPro"/>
</dbReference>
<evidence type="ECO:0000259" key="6">
    <source>
        <dbReference type="PROSITE" id="PS50109"/>
    </source>
</evidence>
<comment type="caution">
    <text evidence="7">The sequence shown here is derived from an EMBL/GenBank/DDBJ whole genome shotgun (WGS) entry which is preliminary data.</text>
</comment>
<gene>
    <name evidence="7" type="ORF">BI308_05640</name>
</gene>
<dbReference type="EMBL" id="MLAW01000006">
    <property type="protein sequence ID" value="OJJ26576.1"/>
    <property type="molecule type" value="Genomic_DNA"/>
</dbReference>
<evidence type="ECO:0000256" key="1">
    <source>
        <dbReference type="ARBA" id="ARBA00000085"/>
    </source>
</evidence>
<evidence type="ECO:0000313" key="7">
    <source>
        <dbReference type="EMBL" id="OJJ26576.1"/>
    </source>
</evidence>
<dbReference type="Pfam" id="PF00512">
    <property type="entry name" value="HisKA"/>
    <property type="match status" value="1"/>
</dbReference>
<dbReference type="PROSITE" id="PS50109">
    <property type="entry name" value="HIS_KIN"/>
    <property type="match status" value="1"/>
</dbReference>